<dbReference type="Gene3D" id="6.10.250.660">
    <property type="match status" value="2"/>
</dbReference>
<name>A0A4D4J460_9PSEU</name>
<evidence type="ECO:0000313" key="2">
    <source>
        <dbReference type="Proteomes" id="UP000298860"/>
    </source>
</evidence>
<dbReference type="AlphaFoldDB" id="A0A4D4J460"/>
<protein>
    <recommendedName>
        <fullName evidence="3">DivIVA domain-containing protein</fullName>
    </recommendedName>
</protein>
<organism evidence="1 2">
    <name type="scientific">Gandjariella thermophila</name>
    <dbReference type="NCBI Taxonomy" id="1931992"/>
    <lineage>
        <taxon>Bacteria</taxon>
        <taxon>Bacillati</taxon>
        <taxon>Actinomycetota</taxon>
        <taxon>Actinomycetes</taxon>
        <taxon>Pseudonocardiales</taxon>
        <taxon>Pseudonocardiaceae</taxon>
        <taxon>Gandjariella</taxon>
    </lineage>
</organism>
<reference evidence="2" key="1">
    <citation type="submission" date="2019-04" db="EMBL/GenBank/DDBJ databases">
        <title>Draft genome sequence of Pseudonocardiaceae bacterium SL3-2-4.</title>
        <authorList>
            <person name="Ningsih F."/>
            <person name="Yokota A."/>
            <person name="Sakai Y."/>
            <person name="Nanatani K."/>
            <person name="Yabe S."/>
            <person name="Oetari A."/>
            <person name="Sjamsuridzal W."/>
        </authorList>
    </citation>
    <scope>NUCLEOTIDE SEQUENCE [LARGE SCALE GENOMIC DNA]</scope>
    <source>
        <strain evidence="2">SL3-2-4</strain>
    </source>
</reference>
<accession>A0A4D4J460</accession>
<proteinExistence type="predicted"/>
<dbReference type="InterPro" id="IPR019933">
    <property type="entry name" value="DivIVA_domain"/>
</dbReference>
<dbReference type="RefSeq" id="WP_137813019.1">
    <property type="nucleotide sequence ID" value="NZ_BJFL01000005.1"/>
</dbReference>
<dbReference type="Proteomes" id="UP000298860">
    <property type="component" value="Unassembled WGS sequence"/>
</dbReference>
<sequence length="98" mass="11069">MSLGPDEVRDVVFDRAWLARRGYDEAAVDALLDRLEATLRGLDDLSAEEVNEATFPRPRLGRRGYSARAVDDFLTRARAALRRRRRAGRRLPSTRSAG</sequence>
<gene>
    <name evidence="1" type="ORF">GTS_14950</name>
</gene>
<dbReference type="OrthoDB" id="5198800at2"/>
<dbReference type="EMBL" id="BJFL01000005">
    <property type="protein sequence ID" value="GDY29862.1"/>
    <property type="molecule type" value="Genomic_DNA"/>
</dbReference>
<keyword evidence="2" id="KW-1185">Reference proteome</keyword>
<evidence type="ECO:0000313" key="1">
    <source>
        <dbReference type="EMBL" id="GDY29862.1"/>
    </source>
</evidence>
<dbReference type="NCBIfam" id="TIGR03544">
    <property type="entry name" value="DivI1A_domain"/>
    <property type="match status" value="2"/>
</dbReference>
<evidence type="ECO:0008006" key="3">
    <source>
        <dbReference type="Google" id="ProtNLM"/>
    </source>
</evidence>
<comment type="caution">
    <text evidence="1">The sequence shown here is derived from an EMBL/GenBank/DDBJ whole genome shotgun (WGS) entry which is preliminary data.</text>
</comment>